<organism evidence="1 2">
    <name type="scientific">Bacillus cereus (strain ZK / E33L)</name>
    <dbReference type="NCBI Taxonomy" id="288681"/>
    <lineage>
        <taxon>Bacteria</taxon>
        <taxon>Bacillati</taxon>
        <taxon>Bacillota</taxon>
        <taxon>Bacilli</taxon>
        <taxon>Bacillales</taxon>
        <taxon>Bacillaceae</taxon>
        <taxon>Bacillus</taxon>
        <taxon>Bacillus cereus group</taxon>
    </lineage>
</organism>
<dbReference type="Gene3D" id="3.90.25.10">
    <property type="entry name" value="UDP-galactose 4-epimerase, domain 1"/>
    <property type="match status" value="1"/>
</dbReference>
<dbReference type="EC" id="5.1.3.2" evidence="1"/>
<dbReference type="Proteomes" id="UP000002612">
    <property type="component" value="Chromosome"/>
</dbReference>
<dbReference type="EMBL" id="CP000001">
    <property type="protein sequence ID" value="AAU19984.1"/>
    <property type="molecule type" value="Genomic_DNA"/>
</dbReference>
<keyword evidence="1" id="KW-0413">Isomerase</keyword>
<sequence>MEKITERKVDFIYYKQKQENIRKVILNIDRVRQECNWEPKVDFKSGIRLNKLWIEEFLYSENNKPCPTYTEVGHGLLFYFFLYYPKVLMFPPKTIGL</sequence>
<dbReference type="AlphaFoldDB" id="Q63GU7"/>
<reference evidence="2" key="1">
    <citation type="journal article" date="2006" name="J. Bacteriol.">
        <title>Pathogenomic sequence analysis of Bacillus cereus and Bacillus thuringiensis isolates closely related to Bacillus anthracis.</title>
        <authorList>
            <person name="Han C.S."/>
            <person name="Xie G."/>
            <person name="Challacombe J.F."/>
            <person name="Altherr M.R."/>
            <person name="Bhotika S.S."/>
            <person name="Brown N."/>
            <person name="Bruce D."/>
            <person name="Campbell C.S."/>
            <person name="Campbell M.L."/>
            <person name="Chen J."/>
            <person name="Chertkov O."/>
            <person name="Cleland C."/>
            <person name="Dimitrijevic M."/>
            <person name="Doggett N.A."/>
            <person name="Fawcett J.J."/>
            <person name="Glavina T."/>
            <person name="Goodwin L.A."/>
            <person name="Green L.D."/>
            <person name="Hill K.K."/>
            <person name="Hitchcock P."/>
            <person name="Jackson P.J."/>
            <person name="Keim P."/>
            <person name="Kewalramani A.R."/>
            <person name="Longmire J."/>
            <person name="Lucas S."/>
            <person name="Malfatti S."/>
            <person name="McMurry K."/>
            <person name="Meincke L.J."/>
            <person name="Misra M."/>
            <person name="Moseman B.L."/>
            <person name="Mundt M."/>
            <person name="Munk A.C."/>
            <person name="Okinaka R.T."/>
            <person name="Parson-Quintana B."/>
            <person name="Reilly L.P."/>
            <person name="Richardson P."/>
            <person name="Robinson D.L."/>
            <person name="Rubin E."/>
            <person name="Saunders E."/>
            <person name="Tapia R."/>
            <person name="Tesmer J.G."/>
            <person name="Thayer N."/>
            <person name="Thompson L.S."/>
            <person name="Tice H."/>
            <person name="Ticknor L.O."/>
            <person name="Wills P.L."/>
            <person name="Brettin T.S."/>
            <person name="Gilna P."/>
        </authorList>
    </citation>
    <scope>NUCLEOTIDE SEQUENCE [LARGE SCALE GENOMIC DNA]</scope>
    <source>
        <strain evidence="2">ZK / E33L</strain>
    </source>
</reference>
<evidence type="ECO:0000313" key="1">
    <source>
        <dbReference type="EMBL" id="AAU19984.1"/>
    </source>
</evidence>
<name>Q63GU7_BACCZ</name>
<protein>
    <submittedName>
        <fullName evidence="1">UDP-glucose 4-epimerase, C-terminal region</fullName>
        <ecNumber evidence="1">5.1.3.2</ecNumber>
    </submittedName>
</protein>
<proteinExistence type="predicted"/>
<dbReference type="KEGG" id="bcz:BCE33L0252"/>
<gene>
    <name evidence="1" type="ordered locus">BCE33L0252</name>
</gene>
<evidence type="ECO:0000313" key="2">
    <source>
        <dbReference type="Proteomes" id="UP000002612"/>
    </source>
</evidence>
<accession>Q63GU7</accession>
<dbReference type="GO" id="GO:0003978">
    <property type="term" value="F:UDP-glucose 4-epimerase activity"/>
    <property type="evidence" value="ECO:0007669"/>
    <property type="project" value="UniProtKB-EC"/>
</dbReference>